<feature type="domain" description="Carbohydrate kinase FGGY C-terminal" evidence="5">
    <location>
        <begin position="247"/>
        <end position="433"/>
    </location>
</feature>
<evidence type="ECO:0000259" key="4">
    <source>
        <dbReference type="Pfam" id="PF00370"/>
    </source>
</evidence>
<feature type="domain" description="Carbohydrate kinase FGGY N-terminal" evidence="4">
    <location>
        <begin position="9"/>
        <end position="223"/>
    </location>
</feature>
<evidence type="ECO:0000313" key="6">
    <source>
        <dbReference type="EMBL" id="THH35001.1"/>
    </source>
</evidence>
<dbReference type="AlphaFoldDB" id="A0A4S4NAK2"/>
<gene>
    <name evidence="6" type="ORF">E4021_16935</name>
</gene>
<name>A0A4S4NAK2_9BACT</name>
<dbReference type="EMBL" id="SRSF01000013">
    <property type="protein sequence ID" value="THH35001.1"/>
    <property type="molecule type" value="Genomic_DNA"/>
</dbReference>
<protein>
    <submittedName>
        <fullName evidence="6">Carbohydrate kinase</fullName>
    </submittedName>
</protein>
<reference evidence="6 7" key="1">
    <citation type="submission" date="2019-04" db="EMBL/GenBank/DDBJ databases">
        <title>Lewinella litorea sp. nov., isolated from a marine sand.</title>
        <authorList>
            <person name="Yoon J.-H."/>
        </authorList>
    </citation>
    <scope>NUCLEOTIDE SEQUENCE [LARGE SCALE GENOMIC DNA]</scope>
    <source>
        <strain evidence="6 7">HSMS-39</strain>
    </source>
</reference>
<dbReference type="OrthoDB" id="9786272at2"/>
<keyword evidence="3 6" id="KW-0418">Kinase</keyword>
<dbReference type="InterPro" id="IPR050406">
    <property type="entry name" value="FGGY_Carb_Kinase"/>
</dbReference>
<dbReference type="Pfam" id="PF21546">
    <property type="entry name" value="FGGY_C_2"/>
    <property type="match status" value="1"/>
</dbReference>
<comment type="similarity">
    <text evidence="1">Belongs to the FGGY kinase family.</text>
</comment>
<dbReference type="InterPro" id="IPR043129">
    <property type="entry name" value="ATPase_NBD"/>
</dbReference>
<accession>A0A4S4NAK2</accession>
<dbReference type="Proteomes" id="UP000308528">
    <property type="component" value="Unassembled WGS sequence"/>
</dbReference>
<evidence type="ECO:0000256" key="2">
    <source>
        <dbReference type="ARBA" id="ARBA00022679"/>
    </source>
</evidence>
<dbReference type="Pfam" id="PF00370">
    <property type="entry name" value="FGGY_N"/>
    <property type="match status" value="1"/>
</dbReference>
<sequence>MEQQTVTAIFDIGRTNKKFFLFDASYHEVHREYISLPEITDEDGYPTEDLAALVEWMESVMDRICRSRKYHILALNFSTYGASLVHIDAEGRVVAPLYNYTKPCDEGLLQQFYDAYGPEEAFTLATGSPRAGLLNSGVQLYWLKHRQPAVFARIRYSLHLPQFLSYLFTGIPVSEYTSIGCHTALWDYRRRDYHAWVDAEGLREVLSPVVATQTSVNTTYQGRSITVGVGIHDSSAALLPYLRGEAEPFILLSTGTWCVTLNPFAEGFLAAEDLHYDCINYMRVDGLPVKAARLYLGKEYEHQLIVLSDHFRVDETRHRSIRFDPSMYGRMMADFEPWYQLQEIDYPDNPVETIIRTDSFVYAYHHLMVELVNLQAERMRAAIGTTAVKTIFVEGGFADNDVFLHLIARHFPESDLRIADSSLGSALGAALCTTYLDRPADFLQTNYRLQTFTPNSRAETG</sequence>
<keyword evidence="2" id="KW-0808">Transferase</keyword>
<evidence type="ECO:0000259" key="5">
    <source>
        <dbReference type="Pfam" id="PF21546"/>
    </source>
</evidence>
<dbReference type="CDD" id="cd07772">
    <property type="entry name" value="ASKHA_NBD_FGGY_NaCK-like"/>
    <property type="match status" value="1"/>
</dbReference>
<organism evidence="6 7">
    <name type="scientific">Neolewinella litorea</name>
    <dbReference type="NCBI Taxonomy" id="2562452"/>
    <lineage>
        <taxon>Bacteria</taxon>
        <taxon>Pseudomonadati</taxon>
        <taxon>Bacteroidota</taxon>
        <taxon>Saprospiria</taxon>
        <taxon>Saprospirales</taxon>
        <taxon>Lewinellaceae</taxon>
        <taxon>Neolewinella</taxon>
    </lineage>
</organism>
<dbReference type="GO" id="GO:0005975">
    <property type="term" value="P:carbohydrate metabolic process"/>
    <property type="evidence" value="ECO:0007669"/>
    <property type="project" value="InterPro"/>
</dbReference>
<dbReference type="Gene3D" id="3.30.420.40">
    <property type="match status" value="2"/>
</dbReference>
<keyword evidence="7" id="KW-1185">Reference proteome</keyword>
<evidence type="ECO:0000313" key="7">
    <source>
        <dbReference type="Proteomes" id="UP000308528"/>
    </source>
</evidence>
<dbReference type="SUPFAM" id="SSF53067">
    <property type="entry name" value="Actin-like ATPase domain"/>
    <property type="match status" value="1"/>
</dbReference>
<comment type="caution">
    <text evidence="6">The sequence shown here is derived from an EMBL/GenBank/DDBJ whole genome shotgun (WGS) entry which is preliminary data.</text>
</comment>
<dbReference type="InterPro" id="IPR049382">
    <property type="entry name" value="FGGY_C_2"/>
</dbReference>
<evidence type="ECO:0000256" key="3">
    <source>
        <dbReference type="ARBA" id="ARBA00022777"/>
    </source>
</evidence>
<proteinExistence type="inferred from homology"/>
<dbReference type="InterPro" id="IPR018484">
    <property type="entry name" value="FGGY_N"/>
</dbReference>
<dbReference type="PANTHER" id="PTHR43095">
    <property type="entry name" value="SUGAR KINASE"/>
    <property type="match status" value="1"/>
</dbReference>
<dbReference type="RefSeq" id="WP_136460572.1">
    <property type="nucleotide sequence ID" value="NZ_SRSF01000013.1"/>
</dbReference>
<dbReference type="GO" id="GO:0016301">
    <property type="term" value="F:kinase activity"/>
    <property type="evidence" value="ECO:0007669"/>
    <property type="project" value="UniProtKB-KW"/>
</dbReference>
<evidence type="ECO:0000256" key="1">
    <source>
        <dbReference type="ARBA" id="ARBA00009156"/>
    </source>
</evidence>